<dbReference type="InterPro" id="IPR000620">
    <property type="entry name" value="EamA_dom"/>
</dbReference>
<dbReference type="GO" id="GO:0005886">
    <property type="term" value="C:plasma membrane"/>
    <property type="evidence" value="ECO:0007669"/>
    <property type="project" value="UniProtKB-SubCell"/>
</dbReference>
<evidence type="ECO:0000256" key="3">
    <source>
        <dbReference type="ARBA" id="ARBA00022692"/>
    </source>
</evidence>
<dbReference type="OrthoDB" id="7685518at2"/>
<accession>A0A4S3MQX5</accession>
<dbReference type="SUPFAM" id="SSF103481">
    <property type="entry name" value="Multidrug resistance efflux transporter EmrE"/>
    <property type="match status" value="1"/>
</dbReference>
<evidence type="ECO:0000313" key="8">
    <source>
        <dbReference type="EMBL" id="THD84423.1"/>
    </source>
</evidence>
<feature type="transmembrane region" description="Helical" evidence="6">
    <location>
        <begin position="225"/>
        <end position="248"/>
    </location>
</feature>
<feature type="transmembrane region" description="Helical" evidence="6">
    <location>
        <begin position="12"/>
        <end position="32"/>
    </location>
</feature>
<organism evidence="8 9">
    <name type="scientific">Aliigemmobacter aestuarii</name>
    <dbReference type="NCBI Taxonomy" id="1445661"/>
    <lineage>
        <taxon>Bacteria</taxon>
        <taxon>Pseudomonadati</taxon>
        <taxon>Pseudomonadota</taxon>
        <taxon>Alphaproteobacteria</taxon>
        <taxon>Rhodobacterales</taxon>
        <taxon>Paracoccaceae</taxon>
        <taxon>Aliigemmobacter</taxon>
    </lineage>
</organism>
<sequence>MTQSTPASPLPAGGLLAANLFCMASMLIWAAGLPAAEWLIDVVAPVPLTAMRMSLAALSLLPLWLMLEGPGALRSVVWGRALWVGATLGGGAIFLVIGQAMTDPVTVAVISAGLPVVGIAIELIADRRPLTVALILGVVLSLAGALVALGRGIGGLDIGLGAAACLVSVVTFALASRLTVTSFPGLSPLGRTSVTLTGAAIATTATALAHAGLTGAGPDWRALGAAEWSALAVYSVGALGLSQLLWILSVGRIGIGQASLHINAAPFYVMIFTVMLGGAWQWTQVLGAAIVALGVMVAQGLIPLRPSAAPRTP</sequence>
<feature type="transmembrane region" description="Helical" evidence="6">
    <location>
        <begin position="159"/>
        <end position="180"/>
    </location>
</feature>
<protein>
    <submittedName>
        <fullName evidence="8">DMT family transporter</fullName>
    </submittedName>
</protein>
<dbReference type="InterPro" id="IPR051258">
    <property type="entry name" value="Diverse_Substrate_Transporter"/>
</dbReference>
<evidence type="ECO:0000256" key="5">
    <source>
        <dbReference type="ARBA" id="ARBA00023136"/>
    </source>
</evidence>
<feature type="transmembrane region" description="Helical" evidence="6">
    <location>
        <begin position="44"/>
        <end position="65"/>
    </location>
</feature>
<evidence type="ECO:0000256" key="2">
    <source>
        <dbReference type="ARBA" id="ARBA00022475"/>
    </source>
</evidence>
<feature type="transmembrane region" description="Helical" evidence="6">
    <location>
        <begin position="192"/>
        <end position="213"/>
    </location>
</feature>
<feature type="transmembrane region" description="Helical" evidence="6">
    <location>
        <begin position="286"/>
        <end position="304"/>
    </location>
</feature>
<evidence type="ECO:0000256" key="1">
    <source>
        <dbReference type="ARBA" id="ARBA00004651"/>
    </source>
</evidence>
<keyword evidence="3 6" id="KW-0812">Transmembrane</keyword>
<feature type="transmembrane region" description="Helical" evidence="6">
    <location>
        <begin position="260"/>
        <end position="280"/>
    </location>
</feature>
<keyword evidence="9" id="KW-1185">Reference proteome</keyword>
<evidence type="ECO:0000259" key="7">
    <source>
        <dbReference type="Pfam" id="PF00892"/>
    </source>
</evidence>
<proteinExistence type="predicted"/>
<dbReference type="PANTHER" id="PTHR42920:SF5">
    <property type="entry name" value="EAMA DOMAIN-CONTAINING PROTEIN"/>
    <property type="match status" value="1"/>
</dbReference>
<evidence type="ECO:0000256" key="6">
    <source>
        <dbReference type="SAM" id="Phobius"/>
    </source>
</evidence>
<evidence type="ECO:0000256" key="4">
    <source>
        <dbReference type="ARBA" id="ARBA00022989"/>
    </source>
</evidence>
<feature type="transmembrane region" description="Helical" evidence="6">
    <location>
        <begin position="77"/>
        <end position="98"/>
    </location>
</feature>
<feature type="transmembrane region" description="Helical" evidence="6">
    <location>
        <begin position="104"/>
        <end position="125"/>
    </location>
</feature>
<keyword evidence="2" id="KW-1003">Cell membrane</keyword>
<dbReference type="Pfam" id="PF00892">
    <property type="entry name" value="EamA"/>
    <property type="match status" value="1"/>
</dbReference>
<dbReference type="Proteomes" id="UP000309450">
    <property type="component" value="Unassembled WGS sequence"/>
</dbReference>
<dbReference type="AlphaFoldDB" id="A0A4S3MQX5"/>
<dbReference type="RefSeq" id="WP_136392804.1">
    <property type="nucleotide sequence ID" value="NZ_SSND01000001.1"/>
</dbReference>
<comment type="subcellular location">
    <subcellularLocation>
        <location evidence="1">Cell membrane</location>
        <topology evidence="1">Multi-pass membrane protein</topology>
    </subcellularLocation>
</comment>
<reference evidence="8 9" key="1">
    <citation type="submission" date="2019-04" db="EMBL/GenBank/DDBJ databases">
        <title>Draft genome sequence of Gemmobacter aestuarii sp. nov.</title>
        <authorList>
            <person name="Hameed A."/>
            <person name="Lin S.-Y."/>
            <person name="Shahina M."/>
            <person name="Lai W.-A."/>
            <person name="Young C.-C."/>
        </authorList>
    </citation>
    <scope>NUCLEOTIDE SEQUENCE [LARGE SCALE GENOMIC DNA]</scope>
    <source>
        <strain evidence="8 9">CC-PW-75</strain>
    </source>
</reference>
<evidence type="ECO:0000313" key="9">
    <source>
        <dbReference type="Proteomes" id="UP000309450"/>
    </source>
</evidence>
<dbReference type="PANTHER" id="PTHR42920">
    <property type="entry name" value="OS03G0707200 PROTEIN-RELATED"/>
    <property type="match status" value="1"/>
</dbReference>
<keyword evidence="5 6" id="KW-0472">Membrane</keyword>
<dbReference type="InterPro" id="IPR037185">
    <property type="entry name" value="EmrE-like"/>
</dbReference>
<comment type="caution">
    <text evidence="8">The sequence shown here is derived from an EMBL/GenBank/DDBJ whole genome shotgun (WGS) entry which is preliminary data.</text>
</comment>
<feature type="domain" description="EamA" evidence="7">
    <location>
        <begin position="18"/>
        <end position="148"/>
    </location>
</feature>
<dbReference type="EMBL" id="SSND01000001">
    <property type="protein sequence ID" value="THD84423.1"/>
    <property type="molecule type" value="Genomic_DNA"/>
</dbReference>
<feature type="transmembrane region" description="Helical" evidence="6">
    <location>
        <begin position="132"/>
        <end position="153"/>
    </location>
</feature>
<name>A0A4S3MQX5_9RHOB</name>
<keyword evidence="4 6" id="KW-1133">Transmembrane helix</keyword>
<gene>
    <name evidence="8" type="ORF">E7811_01330</name>
</gene>